<dbReference type="OrthoDB" id="2564904at2759"/>
<sequence>MSPVALSALLAAAAASGILAQTTYPSVAPLVDHTYSAYSDLPYKVIPTAGDIRGPQTGYSICNSTTANQESECQVSIVNTIDDFCLWSSPTPNNTIGDSEAYEVAWCTKDGHGTRVIPPGTLQGVQYLYTSQYIMIVGFLDQTKLNLLSNDSGGELDPHGADLYGNPIGGLVWSNQYPTGNTNNASLTQITEWTEFIGSGTFCIKICNPSVTSPDNVGLCQNVYDEIGINYNCPSQPTNGTFEVCDADPMSPVGQYVSNGVTTTWTQPWSGVIDPPYTPTVPASSNCRTYASSALYTDNAQAAPTTTSSGTSSTPAPTSGGSTGATRSSGTGSPSPTSGSSASGAPSATHISLIAIIAGVAFTVLCMA</sequence>
<name>J4G0H9_9APHY</name>
<evidence type="ECO:0008006" key="5">
    <source>
        <dbReference type="Google" id="ProtNLM"/>
    </source>
</evidence>
<protein>
    <recommendedName>
        <fullName evidence="5">Macrofage activating glycoprotein</fullName>
    </recommendedName>
</protein>
<feature type="region of interest" description="Disordered" evidence="1">
    <location>
        <begin position="301"/>
        <end position="344"/>
    </location>
</feature>
<keyword evidence="2" id="KW-0732">Signal</keyword>
<feature type="signal peptide" evidence="2">
    <location>
        <begin position="1"/>
        <end position="20"/>
    </location>
</feature>
<dbReference type="AlphaFoldDB" id="J4G0H9"/>
<dbReference type="GeneID" id="24093529"/>
<feature type="compositionally biased region" description="Low complexity" evidence="1">
    <location>
        <begin position="302"/>
        <end position="344"/>
    </location>
</feature>
<evidence type="ECO:0000313" key="4">
    <source>
        <dbReference type="Proteomes" id="UP000006352"/>
    </source>
</evidence>
<gene>
    <name evidence="3" type="ORF">FIBRA_00620</name>
</gene>
<dbReference type="Proteomes" id="UP000006352">
    <property type="component" value="Unassembled WGS sequence"/>
</dbReference>
<evidence type="ECO:0000313" key="3">
    <source>
        <dbReference type="EMBL" id="CCL98618.1"/>
    </source>
</evidence>
<feature type="chain" id="PRO_5003778014" description="Macrofage activating glycoprotein" evidence="2">
    <location>
        <begin position="21"/>
        <end position="368"/>
    </location>
</feature>
<dbReference type="HOGENOM" id="CLU_036093_2_1_1"/>
<accession>J4G0H9</accession>
<keyword evidence="4" id="KW-1185">Reference proteome</keyword>
<evidence type="ECO:0000256" key="1">
    <source>
        <dbReference type="SAM" id="MobiDB-lite"/>
    </source>
</evidence>
<reference evidence="3 4" key="1">
    <citation type="journal article" date="2012" name="Appl. Environ. Microbiol.">
        <title>Short-read sequencing for genomic analysis of the brown rot fungus Fibroporia radiculosa.</title>
        <authorList>
            <person name="Tang J.D."/>
            <person name="Perkins A.D."/>
            <person name="Sonstegard T.S."/>
            <person name="Schroeder S.G."/>
            <person name="Burgess S.C."/>
            <person name="Diehl S.V."/>
        </authorList>
    </citation>
    <scope>NUCLEOTIDE SEQUENCE [LARGE SCALE GENOMIC DNA]</scope>
    <source>
        <strain evidence="3 4">TFFH 294</strain>
    </source>
</reference>
<organism evidence="3 4">
    <name type="scientific">Fibroporia radiculosa</name>
    <dbReference type="NCBI Taxonomy" id="599839"/>
    <lineage>
        <taxon>Eukaryota</taxon>
        <taxon>Fungi</taxon>
        <taxon>Dikarya</taxon>
        <taxon>Basidiomycota</taxon>
        <taxon>Agaricomycotina</taxon>
        <taxon>Agaricomycetes</taxon>
        <taxon>Polyporales</taxon>
        <taxon>Fibroporiaceae</taxon>
        <taxon>Fibroporia</taxon>
    </lineage>
</organism>
<dbReference type="InParanoid" id="J4G0H9"/>
<evidence type="ECO:0000256" key="2">
    <source>
        <dbReference type="SAM" id="SignalP"/>
    </source>
</evidence>
<dbReference type="STRING" id="599839.J4G0H9"/>
<proteinExistence type="predicted"/>
<dbReference type="EMBL" id="HE796893">
    <property type="protein sequence ID" value="CCL98618.1"/>
    <property type="molecule type" value="Genomic_DNA"/>
</dbReference>
<dbReference type="RefSeq" id="XP_012177901.1">
    <property type="nucleotide sequence ID" value="XM_012322511.1"/>
</dbReference>